<accession>A0A2I0A3C4</accession>
<dbReference type="Proteomes" id="UP000236161">
    <property type="component" value="Unassembled WGS sequence"/>
</dbReference>
<dbReference type="AlphaFoldDB" id="A0A2I0A3C4"/>
<organism evidence="1 2">
    <name type="scientific">Apostasia shenzhenica</name>
    <dbReference type="NCBI Taxonomy" id="1088818"/>
    <lineage>
        <taxon>Eukaryota</taxon>
        <taxon>Viridiplantae</taxon>
        <taxon>Streptophyta</taxon>
        <taxon>Embryophyta</taxon>
        <taxon>Tracheophyta</taxon>
        <taxon>Spermatophyta</taxon>
        <taxon>Magnoliopsida</taxon>
        <taxon>Liliopsida</taxon>
        <taxon>Asparagales</taxon>
        <taxon>Orchidaceae</taxon>
        <taxon>Apostasioideae</taxon>
        <taxon>Apostasia</taxon>
    </lineage>
</organism>
<dbReference type="EMBL" id="KZ452033">
    <property type="protein sequence ID" value="PKA50052.1"/>
    <property type="molecule type" value="Genomic_DNA"/>
</dbReference>
<gene>
    <name evidence="1" type="ORF">AXF42_Ash020837</name>
</gene>
<sequence length="51" mass="5426">MRHTLAGESLDPERILLKDENIEQLFLKVGVPPAGGLTKTPLVICGLAALS</sequence>
<proteinExistence type="predicted"/>
<evidence type="ECO:0000313" key="2">
    <source>
        <dbReference type="Proteomes" id="UP000236161"/>
    </source>
</evidence>
<evidence type="ECO:0000313" key="1">
    <source>
        <dbReference type="EMBL" id="PKA50052.1"/>
    </source>
</evidence>
<name>A0A2I0A3C4_9ASPA</name>
<reference evidence="1 2" key="1">
    <citation type="journal article" date="2017" name="Nature">
        <title>The Apostasia genome and the evolution of orchids.</title>
        <authorList>
            <person name="Zhang G.Q."/>
            <person name="Liu K.W."/>
            <person name="Li Z."/>
            <person name="Lohaus R."/>
            <person name="Hsiao Y.Y."/>
            <person name="Niu S.C."/>
            <person name="Wang J.Y."/>
            <person name="Lin Y.C."/>
            <person name="Xu Q."/>
            <person name="Chen L.J."/>
            <person name="Yoshida K."/>
            <person name="Fujiwara S."/>
            <person name="Wang Z.W."/>
            <person name="Zhang Y.Q."/>
            <person name="Mitsuda N."/>
            <person name="Wang M."/>
            <person name="Liu G.H."/>
            <person name="Pecoraro L."/>
            <person name="Huang H.X."/>
            <person name="Xiao X.J."/>
            <person name="Lin M."/>
            <person name="Wu X.Y."/>
            <person name="Wu W.L."/>
            <person name="Chen Y.Y."/>
            <person name="Chang S.B."/>
            <person name="Sakamoto S."/>
            <person name="Ohme-Takagi M."/>
            <person name="Yagi M."/>
            <person name="Zeng S.J."/>
            <person name="Shen C.Y."/>
            <person name="Yeh C.M."/>
            <person name="Luo Y.B."/>
            <person name="Tsai W.C."/>
            <person name="Van de Peer Y."/>
            <person name="Liu Z.J."/>
        </authorList>
    </citation>
    <scope>NUCLEOTIDE SEQUENCE [LARGE SCALE GENOMIC DNA]</scope>
    <source>
        <strain evidence="2">cv. Shenzhen</strain>
        <tissue evidence="1">Stem</tissue>
    </source>
</reference>
<protein>
    <submittedName>
        <fullName evidence="1">Uncharacterized protein</fullName>
    </submittedName>
</protein>
<keyword evidence="2" id="KW-1185">Reference proteome</keyword>